<dbReference type="SUPFAM" id="SSF51445">
    <property type="entry name" value="(Trans)glycosidases"/>
    <property type="match status" value="1"/>
</dbReference>
<evidence type="ECO:0000313" key="2">
    <source>
        <dbReference type="EMBL" id="KYR00883.1"/>
    </source>
</evidence>
<dbReference type="Pfam" id="PF03644">
    <property type="entry name" value="Glyco_hydro_85"/>
    <property type="match status" value="1"/>
</dbReference>
<name>A0A152A3P3_TIELA</name>
<dbReference type="GO" id="GO:0005829">
    <property type="term" value="C:cytosol"/>
    <property type="evidence" value="ECO:0007669"/>
    <property type="project" value="UniProtKB-SubCell"/>
</dbReference>
<organism evidence="2 3">
    <name type="scientific">Tieghemostelium lacteum</name>
    <name type="common">Slime mold</name>
    <name type="synonym">Dictyostelium lacteum</name>
    <dbReference type="NCBI Taxonomy" id="361077"/>
    <lineage>
        <taxon>Eukaryota</taxon>
        <taxon>Amoebozoa</taxon>
        <taxon>Evosea</taxon>
        <taxon>Eumycetozoa</taxon>
        <taxon>Dictyostelia</taxon>
        <taxon>Dictyosteliales</taxon>
        <taxon>Raperosteliaceae</taxon>
        <taxon>Tieghemostelium</taxon>
    </lineage>
</organism>
<dbReference type="AlphaFoldDB" id="A0A152A3P3"/>
<dbReference type="EMBL" id="LODT01000013">
    <property type="protein sequence ID" value="KYR00883.1"/>
    <property type="molecule type" value="Genomic_DNA"/>
</dbReference>
<dbReference type="Gene3D" id="3.20.20.80">
    <property type="entry name" value="Glycosidases"/>
    <property type="match status" value="1"/>
</dbReference>
<dbReference type="PANTHER" id="PTHR13246">
    <property type="entry name" value="ENDO BETA N-ACETYLGLUCOSAMINIDASE"/>
    <property type="match status" value="1"/>
</dbReference>
<dbReference type="Proteomes" id="UP000076078">
    <property type="component" value="Unassembled WGS sequence"/>
</dbReference>
<dbReference type="OrthoDB" id="21221at2759"/>
<dbReference type="STRING" id="361077.A0A152A3P3"/>
<accession>A0A152A3P3</accession>
<dbReference type="InParanoid" id="A0A152A3P3"/>
<dbReference type="GO" id="GO:0033925">
    <property type="term" value="F:mannosyl-glycoprotein endo-beta-N-acetylglucosaminidase activity"/>
    <property type="evidence" value="ECO:0007669"/>
    <property type="project" value="UniProtKB-EC"/>
</dbReference>
<comment type="caution">
    <text evidence="2">The sequence shown here is derived from an EMBL/GenBank/DDBJ whole genome shotgun (WGS) entry which is preliminary data.</text>
</comment>
<dbReference type="PANTHER" id="PTHR13246:SF1">
    <property type="entry name" value="CYTOSOLIC ENDO-BETA-N-ACETYLGLUCOSAMINIDASE"/>
    <property type="match status" value="1"/>
</dbReference>
<gene>
    <name evidence="2" type="ORF">DLAC_02944</name>
</gene>
<keyword evidence="3" id="KW-1185">Reference proteome</keyword>
<dbReference type="InterPro" id="IPR017853">
    <property type="entry name" value="GH"/>
</dbReference>
<dbReference type="InterPro" id="IPR032979">
    <property type="entry name" value="ENGase"/>
</dbReference>
<protein>
    <submittedName>
        <fullName evidence="2">Endo-beta-N-acetylglucosaminidase</fullName>
    </submittedName>
</protein>
<proteinExistence type="predicted"/>
<reference evidence="2 3" key="1">
    <citation type="submission" date="2015-12" db="EMBL/GenBank/DDBJ databases">
        <title>Dictyostelia acquired genes for synthesis and detection of signals that induce cell-type specialization by lateral gene transfer from prokaryotes.</title>
        <authorList>
            <person name="Gloeckner G."/>
            <person name="Schaap P."/>
        </authorList>
    </citation>
    <scope>NUCLEOTIDE SEQUENCE [LARGE SCALE GENOMIC DNA]</scope>
    <source>
        <strain evidence="2 3">TK</strain>
    </source>
</reference>
<feature type="domain" description="Cytosolic endo-beta-N-acetylglucosaminidase TIM barrel" evidence="1">
    <location>
        <begin position="259"/>
        <end position="519"/>
    </location>
</feature>
<dbReference type="InterPro" id="IPR005201">
    <property type="entry name" value="TIM_ENGase"/>
</dbReference>
<sequence>MFSDIRLEDRNESTIEMKSFDLYKNENIFSFWLYLKVDTFDFKVLDDDKEDLSTRLLTFTNGSICNGELEESLYLGLYDNRLYFSQQNTKTIPTHNDLDLDRVKYNKWTLVTIVYQPDHTRSIYIDNAKLYRKDCHQNTLTVTQVKFGNDKLCGVLSNFQRLSNFNEIKIVYNKGSPLATNVPDCNPNPFVIVRPLNSLLELLSWTSNEGLYKLNCSAVPLDISQLKHRKYKLIHCHDMMNGYVDDKYLQLTERNTFDKEIGYSRLYNFFYWSMIDIFIYFTHHRVSVPPRTWIECAHRQGVKVLGTVITEWDKGKFDCHQMIDDDYYQLYIDKLVDIAMYYGFDGWFINIENAVLPSHIEKLKRFLKTLTDKLHYRIPGSQCIWYDSVIHDGSLSWQNSLNSKNLEFFELCDGIFLNYVWNLDLLQEAYEYSLKCGGEGGRGHQVYVGTDAWGRNTYLGGKLQSQQALELCLSKPLSAAIFAPGWTHESSHESDTQLQVYNLEKSFWTSLECKNIFQQIEKPLQPTFSRSIDLSAYRIQSKPNMPIFHLEFINHSETTILDLIFESSDPKSNSDQFQYKNIQIGSFSKSIQLSKVPLKCTISVTSNNSISSLFGYFKYSLPIPQTNRVQPKPTIKSIQSLPFTCDFNSGKGLKYYLEGVIVSDKPWFNLLDQDLSGYEDQWYHPEPIHCLFEISDGVAYNGGTSLHIHGTLSQSLIVPIYNLQSLQSKTLAIEIIWTKSHAFHQLSVVSDSSNSECSIQKISESVHNDIFIKTQYHISNVNTLNLKLFNDNSTSFEYDINICKISITDNTEIIKNPTITNFTISNENTVIQWTYDHSSISTPSPPIQNNIVAHLFSGEKWIGKSYSNHFQNPLKTLNDLSIKFYNNGKLFNQFNESI</sequence>
<evidence type="ECO:0000259" key="1">
    <source>
        <dbReference type="Pfam" id="PF03644"/>
    </source>
</evidence>
<dbReference type="Gene3D" id="2.60.120.260">
    <property type="entry name" value="Galactose-binding domain-like"/>
    <property type="match status" value="1"/>
</dbReference>
<evidence type="ECO:0000313" key="3">
    <source>
        <dbReference type="Proteomes" id="UP000076078"/>
    </source>
</evidence>